<dbReference type="RefSeq" id="WP_265267978.1">
    <property type="nucleotide sequence ID" value="NZ_JANFAV010000002.1"/>
</dbReference>
<keyword evidence="3 6" id="KW-0479">Metal-binding</keyword>
<dbReference type="PANTHER" id="PTHR43350">
    <property type="entry name" value="NAD-DEPENDENT ALCOHOL DEHYDROGENASE"/>
    <property type="match status" value="1"/>
</dbReference>
<evidence type="ECO:0000256" key="2">
    <source>
        <dbReference type="ARBA" id="ARBA00008072"/>
    </source>
</evidence>
<dbReference type="FunFam" id="3.40.50.720:FF:000003">
    <property type="entry name" value="S-(hydroxymethyl)glutathione dehydrogenase"/>
    <property type="match status" value="1"/>
</dbReference>
<evidence type="ECO:0000313" key="10">
    <source>
        <dbReference type="Proteomes" id="UP001165565"/>
    </source>
</evidence>
<dbReference type="SMART" id="SM00829">
    <property type="entry name" value="PKS_ER"/>
    <property type="match status" value="1"/>
</dbReference>
<keyword evidence="4 6" id="KW-0862">Zinc</keyword>
<comment type="similarity">
    <text evidence="2 6">Belongs to the zinc-containing alcohol dehydrogenase family.</text>
</comment>
<evidence type="ECO:0000256" key="7">
    <source>
        <dbReference type="SAM" id="Phobius"/>
    </source>
</evidence>
<keyword evidence="7" id="KW-0812">Transmembrane</keyword>
<keyword evidence="7" id="KW-0472">Membrane</keyword>
<keyword evidence="7" id="KW-1133">Transmembrane helix</keyword>
<evidence type="ECO:0000256" key="4">
    <source>
        <dbReference type="ARBA" id="ARBA00022833"/>
    </source>
</evidence>
<evidence type="ECO:0000256" key="1">
    <source>
        <dbReference type="ARBA" id="ARBA00001947"/>
    </source>
</evidence>
<reference evidence="9" key="1">
    <citation type="submission" date="2022-06" db="EMBL/GenBank/DDBJ databases">
        <title>Sphingomonas sp. nov. isolated from rhizosphere soil of tomato.</title>
        <authorList>
            <person name="Dong H."/>
            <person name="Gao R."/>
        </authorList>
    </citation>
    <scope>NUCLEOTIDE SEQUENCE</scope>
    <source>
        <strain evidence="9">MMSM24</strain>
    </source>
</reference>
<dbReference type="SUPFAM" id="SSF50129">
    <property type="entry name" value="GroES-like"/>
    <property type="match status" value="1"/>
</dbReference>
<dbReference type="CDD" id="cd08278">
    <property type="entry name" value="benzyl_alcohol_DH"/>
    <property type="match status" value="1"/>
</dbReference>
<dbReference type="GO" id="GO:0016616">
    <property type="term" value="F:oxidoreductase activity, acting on the CH-OH group of donors, NAD or NADP as acceptor"/>
    <property type="evidence" value="ECO:0007669"/>
    <property type="project" value="UniProtKB-ARBA"/>
</dbReference>
<dbReference type="PROSITE" id="PS00059">
    <property type="entry name" value="ADH_ZINC"/>
    <property type="match status" value="1"/>
</dbReference>
<protein>
    <submittedName>
        <fullName evidence="9">NAD(P)-dependent alcohol dehydrogenase</fullName>
    </submittedName>
</protein>
<dbReference type="InterPro" id="IPR020843">
    <property type="entry name" value="ER"/>
</dbReference>
<dbReference type="Pfam" id="PF00107">
    <property type="entry name" value="ADH_zinc_N"/>
    <property type="match status" value="1"/>
</dbReference>
<dbReference type="PANTHER" id="PTHR43350:SF2">
    <property type="entry name" value="GROES-LIKE ZINC-BINDING ALCOHOL DEHYDROGENASE FAMILY PROTEIN"/>
    <property type="match status" value="1"/>
</dbReference>
<dbReference type="InterPro" id="IPR013149">
    <property type="entry name" value="ADH-like_C"/>
</dbReference>
<dbReference type="Pfam" id="PF08240">
    <property type="entry name" value="ADH_N"/>
    <property type="match status" value="1"/>
</dbReference>
<comment type="cofactor">
    <cofactor evidence="1 6">
        <name>Zn(2+)</name>
        <dbReference type="ChEBI" id="CHEBI:29105"/>
    </cofactor>
</comment>
<dbReference type="EMBL" id="JANFAV010000002">
    <property type="protein sequence ID" value="MCW6533961.1"/>
    <property type="molecule type" value="Genomic_DNA"/>
</dbReference>
<accession>A0AA42CT31</accession>
<evidence type="ECO:0000256" key="6">
    <source>
        <dbReference type="RuleBase" id="RU361277"/>
    </source>
</evidence>
<proteinExistence type="inferred from homology"/>
<dbReference type="Proteomes" id="UP001165565">
    <property type="component" value="Unassembled WGS sequence"/>
</dbReference>
<comment type="caution">
    <text evidence="9">The sequence shown here is derived from an EMBL/GenBank/DDBJ whole genome shotgun (WGS) entry which is preliminary data.</text>
</comment>
<organism evidence="9 10">
    <name type="scientific">Sphingomonas lycopersici</name>
    <dbReference type="NCBI Taxonomy" id="2951807"/>
    <lineage>
        <taxon>Bacteria</taxon>
        <taxon>Pseudomonadati</taxon>
        <taxon>Pseudomonadota</taxon>
        <taxon>Alphaproteobacteria</taxon>
        <taxon>Sphingomonadales</taxon>
        <taxon>Sphingomonadaceae</taxon>
        <taxon>Sphingomonas</taxon>
    </lineage>
</organism>
<keyword evidence="10" id="KW-1185">Reference proteome</keyword>
<feature type="domain" description="Enoyl reductase (ER)" evidence="8">
    <location>
        <begin position="11"/>
        <end position="365"/>
    </location>
</feature>
<feature type="transmembrane region" description="Helical" evidence="7">
    <location>
        <begin position="191"/>
        <end position="218"/>
    </location>
</feature>
<dbReference type="GO" id="GO:0008270">
    <property type="term" value="F:zinc ion binding"/>
    <property type="evidence" value="ECO:0007669"/>
    <property type="project" value="InterPro"/>
</dbReference>
<evidence type="ECO:0000256" key="5">
    <source>
        <dbReference type="ARBA" id="ARBA00023002"/>
    </source>
</evidence>
<name>A0AA42CT31_9SPHN</name>
<keyword evidence="5" id="KW-0560">Oxidoreductase</keyword>
<dbReference type="InterPro" id="IPR011032">
    <property type="entry name" value="GroES-like_sf"/>
</dbReference>
<dbReference type="InterPro" id="IPR013154">
    <property type="entry name" value="ADH-like_N"/>
</dbReference>
<sequence length="368" mass="38098">MTEILAAVVEHADAPMALRRLHLDSPRADEILVRLVATGVCHTDATMWRQGVPVPQPVVLGHEGAGIVEAVGGDVRDVAPGDHVVMSFNSCGTCPSCRADAQSYCHEFFPRNFFGTRPDGSTTLVDAGGAPVFGNIFGQSSFATHALCRERNAVVVPRNVDLRIAAPLGCGILTGAGAVMKAQKVRRGQSVVVFGAGSVGLAAVMAAAVVGAATIVAVDLNVDRLALARDLGAGMTIQAGADDPVAAVLAALPGGVDHAIDCTGNPRVIEQAIAVLGVRGECAIVGAAAPGTMFSADVSHVMSGGRVIRGVVEGDADPKSFIPELIALHRAGRFPFDRLIRFYPFTEINAAFHDSETGAAIKPVLLFD</sequence>
<evidence type="ECO:0000313" key="9">
    <source>
        <dbReference type="EMBL" id="MCW6533961.1"/>
    </source>
</evidence>
<evidence type="ECO:0000259" key="8">
    <source>
        <dbReference type="SMART" id="SM00829"/>
    </source>
</evidence>
<dbReference type="InterPro" id="IPR036291">
    <property type="entry name" value="NAD(P)-bd_dom_sf"/>
</dbReference>
<gene>
    <name evidence="9" type="ORF">NEE01_04110</name>
</gene>
<dbReference type="SUPFAM" id="SSF51735">
    <property type="entry name" value="NAD(P)-binding Rossmann-fold domains"/>
    <property type="match status" value="1"/>
</dbReference>
<dbReference type="Gene3D" id="3.90.180.10">
    <property type="entry name" value="Medium-chain alcohol dehydrogenases, catalytic domain"/>
    <property type="match status" value="1"/>
</dbReference>
<dbReference type="AlphaFoldDB" id="A0AA42CT31"/>
<dbReference type="InterPro" id="IPR002328">
    <property type="entry name" value="ADH_Zn_CS"/>
</dbReference>
<evidence type="ECO:0000256" key="3">
    <source>
        <dbReference type="ARBA" id="ARBA00022723"/>
    </source>
</evidence>
<dbReference type="Gene3D" id="3.40.50.720">
    <property type="entry name" value="NAD(P)-binding Rossmann-like Domain"/>
    <property type="match status" value="1"/>
</dbReference>